<dbReference type="AlphaFoldDB" id="A0A841J1N5"/>
<keyword evidence="2" id="KW-1185">Reference proteome</keyword>
<reference evidence="1 2" key="1">
    <citation type="submission" date="2020-08" db="EMBL/GenBank/DDBJ databases">
        <title>Genomic Encyclopedia of Type Strains, Phase IV (KMG-IV): sequencing the most valuable type-strain genomes for metagenomic binning, comparative biology and taxonomic classification.</title>
        <authorList>
            <person name="Goeker M."/>
        </authorList>
    </citation>
    <scope>NUCLEOTIDE SEQUENCE [LARGE SCALE GENOMIC DNA]</scope>
    <source>
        <strain evidence="1 2">DSM 102255</strain>
    </source>
</reference>
<dbReference type="Proteomes" id="UP000552700">
    <property type="component" value="Unassembled WGS sequence"/>
</dbReference>
<name>A0A841J1N5_9SPHN</name>
<organism evidence="1 2">
    <name type="scientific">Sphingobium subterraneum</name>
    <dbReference type="NCBI Taxonomy" id="627688"/>
    <lineage>
        <taxon>Bacteria</taxon>
        <taxon>Pseudomonadati</taxon>
        <taxon>Pseudomonadota</taxon>
        <taxon>Alphaproteobacteria</taxon>
        <taxon>Sphingomonadales</taxon>
        <taxon>Sphingomonadaceae</taxon>
        <taxon>Sphingobium</taxon>
    </lineage>
</organism>
<proteinExistence type="predicted"/>
<evidence type="ECO:0000313" key="1">
    <source>
        <dbReference type="EMBL" id="MBB6125089.1"/>
    </source>
</evidence>
<protein>
    <recommendedName>
        <fullName evidence="3">Anti-sigma factor NepR domain-containing protein</fullName>
    </recommendedName>
</protein>
<evidence type="ECO:0000313" key="2">
    <source>
        <dbReference type="Proteomes" id="UP000552700"/>
    </source>
</evidence>
<comment type="caution">
    <text evidence="1">The sequence shown here is derived from an EMBL/GenBank/DDBJ whole genome shotgun (WGS) entry which is preliminary data.</text>
</comment>
<sequence>MTDASGNKGRNNLGGALRTAYQSMVEEAIPPEMLDLLNRLK</sequence>
<dbReference type="EMBL" id="JACIJP010000005">
    <property type="protein sequence ID" value="MBB6125089.1"/>
    <property type="molecule type" value="Genomic_DNA"/>
</dbReference>
<evidence type="ECO:0008006" key="3">
    <source>
        <dbReference type="Google" id="ProtNLM"/>
    </source>
</evidence>
<accession>A0A841J1N5</accession>
<gene>
    <name evidence="1" type="ORF">FHS92_002846</name>
</gene>